<feature type="compositionally biased region" description="Basic and acidic residues" evidence="1">
    <location>
        <begin position="1"/>
        <end position="11"/>
    </location>
</feature>
<keyword evidence="2" id="KW-0472">Membrane</keyword>
<dbReference type="EMBL" id="DF237414">
    <property type="protein sequence ID" value="GAQ88867.1"/>
    <property type="molecule type" value="Genomic_DNA"/>
</dbReference>
<sequence length="179" mass="19794">MERLKRQEEKRKSQRRQKILEAADPSPSKGAKRTLSEAVSEARGFGADALQQDLERIRGLEDKDRALKAGRDGPGDRLSSDEFQEAKSFFAATKEFSDNATRATKSVIDTILVADFFFIILVLLWLIAGVVERQALDSTKLLDVWLPLWGTVFQPAIGVLMAGTIVSGTISTLSQNPDE</sequence>
<name>A0A1Y1IJR1_KLENI</name>
<keyword evidence="4" id="KW-1185">Reference proteome</keyword>
<dbReference type="AlphaFoldDB" id="A0A1Y1IJR1"/>
<feature type="transmembrane region" description="Helical" evidence="2">
    <location>
        <begin position="111"/>
        <end position="131"/>
    </location>
</feature>
<protein>
    <submittedName>
        <fullName evidence="3">Uncharacterized protein</fullName>
    </submittedName>
</protein>
<evidence type="ECO:0000313" key="3">
    <source>
        <dbReference type="EMBL" id="GAQ88867.1"/>
    </source>
</evidence>
<keyword evidence="2" id="KW-0812">Transmembrane</keyword>
<feature type="transmembrane region" description="Helical" evidence="2">
    <location>
        <begin position="151"/>
        <end position="173"/>
    </location>
</feature>
<dbReference type="OrthoDB" id="530005at2759"/>
<evidence type="ECO:0000256" key="1">
    <source>
        <dbReference type="SAM" id="MobiDB-lite"/>
    </source>
</evidence>
<dbReference type="Proteomes" id="UP000054558">
    <property type="component" value="Unassembled WGS sequence"/>
</dbReference>
<feature type="region of interest" description="Disordered" evidence="1">
    <location>
        <begin position="1"/>
        <end position="36"/>
    </location>
</feature>
<organism evidence="3 4">
    <name type="scientific">Klebsormidium nitens</name>
    <name type="common">Green alga</name>
    <name type="synonym">Ulothrix nitens</name>
    <dbReference type="NCBI Taxonomy" id="105231"/>
    <lineage>
        <taxon>Eukaryota</taxon>
        <taxon>Viridiplantae</taxon>
        <taxon>Streptophyta</taxon>
        <taxon>Klebsormidiophyceae</taxon>
        <taxon>Klebsormidiales</taxon>
        <taxon>Klebsormidiaceae</taxon>
        <taxon>Klebsormidium</taxon>
    </lineage>
</organism>
<evidence type="ECO:0000256" key="2">
    <source>
        <dbReference type="SAM" id="Phobius"/>
    </source>
</evidence>
<gene>
    <name evidence="3" type="ORF">KFL_004650120</name>
</gene>
<proteinExistence type="predicted"/>
<evidence type="ECO:0000313" key="4">
    <source>
        <dbReference type="Proteomes" id="UP000054558"/>
    </source>
</evidence>
<keyword evidence="2" id="KW-1133">Transmembrane helix</keyword>
<reference evidence="3 4" key="1">
    <citation type="journal article" date="2014" name="Nat. Commun.">
        <title>Klebsormidium flaccidum genome reveals primary factors for plant terrestrial adaptation.</title>
        <authorList>
            <person name="Hori K."/>
            <person name="Maruyama F."/>
            <person name="Fujisawa T."/>
            <person name="Togashi T."/>
            <person name="Yamamoto N."/>
            <person name="Seo M."/>
            <person name="Sato S."/>
            <person name="Yamada T."/>
            <person name="Mori H."/>
            <person name="Tajima N."/>
            <person name="Moriyama T."/>
            <person name="Ikeuchi M."/>
            <person name="Watanabe M."/>
            <person name="Wada H."/>
            <person name="Kobayashi K."/>
            <person name="Saito M."/>
            <person name="Masuda T."/>
            <person name="Sasaki-Sekimoto Y."/>
            <person name="Mashiguchi K."/>
            <person name="Awai K."/>
            <person name="Shimojima M."/>
            <person name="Masuda S."/>
            <person name="Iwai M."/>
            <person name="Nobusawa T."/>
            <person name="Narise T."/>
            <person name="Kondo S."/>
            <person name="Saito H."/>
            <person name="Sato R."/>
            <person name="Murakawa M."/>
            <person name="Ihara Y."/>
            <person name="Oshima-Yamada Y."/>
            <person name="Ohtaka K."/>
            <person name="Satoh M."/>
            <person name="Sonobe K."/>
            <person name="Ishii M."/>
            <person name="Ohtani R."/>
            <person name="Kanamori-Sato M."/>
            <person name="Honoki R."/>
            <person name="Miyazaki D."/>
            <person name="Mochizuki H."/>
            <person name="Umetsu J."/>
            <person name="Higashi K."/>
            <person name="Shibata D."/>
            <person name="Kamiya Y."/>
            <person name="Sato N."/>
            <person name="Nakamura Y."/>
            <person name="Tabata S."/>
            <person name="Ida S."/>
            <person name="Kurokawa K."/>
            <person name="Ohta H."/>
        </authorList>
    </citation>
    <scope>NUCLEOTIDE SEQUENCE [LARGE SCALE GENOMIC DNA]</scope>
    <source>
        <strain evidence="3 4">NIES-2285</strain>
    </source>
</reference>
<accession>A0A1Y1IJR1</accession>